<sequence length="80" mass="8631">MQLTEAAMGAGPEQLHLTFLMLPEETQLHYRRAVDGVQPRAVQLTLLSASEKPGFAIGEAATAADSSSLLYFQILLLNTS</sequence>
<name>A0A430JF17_9BACL</name>
<evidence type="ECO:0000313" key="1">
    <source>
        <dbReference type="EMBL" id="RTE09621.1"/>
    </source>
</evidence>
<reference evidence="1 2" key="1">
    <citation type="submission" date="2018-12" db="EMBL/GenBank/DDBJ databases">
        <title>Bacillus ochoae sp. nov., Paenibacillus whitsoniae sp. nov., Paenibacillus spiritus sp. nov. Isolated from the Mars Exploration Rover during spacecraft assembly.</title>
        <authorList>
            <person name="Seuylemezian A."/>
            <person name="Vaishampayan P."/>
        </authorList>
    </citation>
    <scope>NUCLEOTIDE SEQUENCE [LARGE SCALE GENOMIC DNA]</scope>
    <source>
        <strain evidence="1 2">MER 54</strain>
    </source>
</reference>
<dbReference type="Proteomes" id="UP000276128">
    <property type="component" value="Unassembled WGS sequence"/>
</dbReference>
<proteinExistence type="predicted"/>
<protein>
    <submittedName>
        <fullName evidence="1">Uncharacterized protein</fullName>
    </submittedName>
</protein>
<evidence type="ECO:0000313" key="2">
    <source>
        <dbReference type="Proteomes" id="UP000276128"/>
    </source>
</evidence>
<gene>
    <name evidence="1" type="ORF">EJQ19_11205</name>
</gene>
<dbReference type="RefSeq" id="WP_126141312.1">
    <property type="nucleotide sequence ID" value="NZ_RXHU01000028.1"/>
</dbReference>
<accession>A0A430JF17</accession>
<organism evidence="1 2">
    <name type="scientific">Paenibacillus whitsoniae</name>
    <dbReference type="NCBI Taxonomy" id="2496558"/>
    <lineage>
        <taxon>Bacteria</taxon>
        <taxon>Bacillati</taxon>
        <taxon>Bacillota</taxon>
        <taxon>Bacilli</taxon>
        <taxon>Bacillales</taxon>
        <taxon>Paenibacillaceae</taxon>
        <taxon>Paenibacillus</taxon>
    </lineage>
</organism>
<comment type="caution">
    <text evidence="1">The sequence shown here is derived from an EMBL/GenBank/DDBJ whole genome shotgun (WGS) entry which is preliminary data.</text>
</comment>
<dbReference type="AlphaFoldDB" id="A0A430JF17"/>
<dbReference type="EMBL" id="RXHU01000028">
    <property type="protein sequence ID" value="RTE09621.1"/>
    <property type="molecule type" value="Genomic_DNA"/>
</dbReference>
<keyword evidence="2" id="KW-1185">Reference proteome</keyword>